<dbReference type="PANTHER" id="PTHR14344:SF3">
    <property type="entry name" value="WD REPEAT-CONTAINING PROTEIN 6"/>
    <property type="match status" value="1"/>
</dbReference>
<dbReference type="AlphaFoldDB" id="A0A9P4HR07"/>
<proteinExistence type="inferred from homology"/>
<dbReference type="GO" id="GO:0030488">
    <property type="term" value="P:tRNA methylation"/>
    <property type="evidence" value="ECO:0007669"/>
    <property type="project" value="TreeGrafter"/>
</dbReference>
<evidence type="ECO:0000313" key="9">
    <source>
        <dbReference type="Proteomes" id="UP000799776"/>
    </source>
</evidence>
<dbReference type="Proteomes" id="UP000799776">
    <property type="component" value="Unassembled WGS sequence"/>
</dbReference>
<dbReference type="InterPro" id="IPR019775">
    <property type="entry name" value="WD40_repeat_CS"/>
</dbReference>
<keyword evidence="5" id="KW-0677">Repeat</keyword>
<dbReference type="InterPro" id="IPR015943">
    <property type="entry name" value="WD40/YVTN_repeat-like_dom_sf"/>
</dbReference>
<keyword evidence="2" id="KW-0963">Cytoplasm</keyword>
<gene>
    <name evidence="8" type="ORF">K490DRAFT_47391</name>
</gene>
<evidence type="ECO:0000256" key="4">
    <source>
        <dbReference type="ARBA" id="ARBA00022694"/>
    </source>
</evidence>
<protein>
    <submittedName>
        <fullName evidence="8">WD40 repeat-like protein</fullName>
    </submittedName>
</protein>
<dbReference type="Pfam" id="PF00400">
    <property type="entry name" value="WD40"/>
    <property type="match status" value="2"/>
</dbReference>
<comment type="similarity">
    <text evidence="6">Belongs to the WD repeat WDR6 family.</text>
</comment>
<dbReference type="EMBL" id="ML978733">
    <property type="protein sequence ID" value="KAF2085098.1"/>
    <property type="molecule type" value="Genomic_DNA"/>
</dbReference>
<evidence type="ECO:0000256" key="6">
    <source>
        <dbReference type="ARBA" id="ARBA00038255"/>
    </source>
</evidence>
<feature type="repeat" description="WD" evidence="7">
    <location>
        <begin position="211"/>
        <end position="254"/>
    </location>
</feature>
<dbReference type="Gene3D" id="2.130.10.10">
    <property type="entry name" value="YVTN repeat-like/Quinoprotein amine dehydrogenase"/>
    <property type="match status" value="3"/>
</dbReference>
<reference evidence="8" key="1">
    <citation type="journal article" date="2020" name="Stud. Mycol.">
        <title>101 Dothideomycetes genomes: a test case for predicting lifestyles and emergence of pathogens.</title>
        <authorList>
            <person name="Haridas S."/>
            <person name="Albert R."/>
            <person name="Binder M."/>
            <person name="Bloem J."/>
            <person name="Labutti K."/>
            <person name="Salamov A."/>
            <person name="Andreopoulos B."/>
            <person name="Baker S."/>
            <person name="Barry K."/>
            <person name="Bills G."/>
            <person name="Bluhm B."/>
            <person name="Cannon C."/>
            <person name="Castanera R."/>
            <person name="Culley D."/>
            <person name="Daum C."/>
            <person name="Ezra D."/>
            <person name="Gonzalez J."/>
            <person name="Henrissat B."/>
            <person name="Kuo A."/>
            <person name="Liang C."/>
            <person name="Lipzen A."/>
            <person name="Lutzoni F."/>
            <person name="Magnuson J."/>
            <person name="Mondo S."/>
            <person name="Nolan M."/>
            <person name="Ohm R."/>
            <person name="Pangilinan J."/>
            <person name="Park H.-J."/>
            <person name="Ramirez L."/>
            <person name="Alfaro M."/>
            <person name="Sun H."/>
            <person name="Tritt A."/>
            <person name="Yoshinaga Y."/>
            <person name="Zwiers L.-H."/>
            <person name="Turgeon B."/>
            <person name="Goodwin S."/>
            <person name="Spatafora J."/>
            <person name="Crous P."/>
            <person name="Grigoriev I."/>
        </authorList>
    </citation>
    <scope>NUCLEOTIDE SEQUENCE</scope>
    <source>
        <strain evidence="8">CBS 121410</strain>
    </source>
</reference>
<evidence type="ECO:0000313" key="8">
    <source>
        <dbReference type="EMBL" id="KAF2085098.1"/>
    </source>
</evidence>
<comment type="subcellular location">
    <subcellularLocation>
        <location evidence="1">Cytoplasm</location>
    </subcellularLocation>
</comment>
<dbReference type="PANTHER" id="PTHR14344">
    <property type="entry name" value="WD REPEAT PROTEIN"/>
    <property type="match status" value="1"/>
</dbReference>
<dbReference type="SUPFAM" id="SSF50978">
    <property type="entry name" value="WD40 repeat-like"/>
    <property type="match status" value="3"/>
</dbReference>
<comment type="caution">
    <text evidence="8">The sequence shown here is derived from an EMBL/GenBank/DDBJ whole genome shotgun (WGS) entry which is preliminary data.</text>
</comment>
<sequence>HECARVPVTALTLAGQYLLAAEGPFLRIFDKEGNRSHGSLQIFKTQAIHGLVVCEQSAAKDLVVLAYGGTFLRLIRLDPGVDEGLENPSSTLGPVTCGPDWILDVAPPFVTDGSLPEGFSTIAVTAHNGLLQIENESPVLDLQKSSIQCLSLSVRELTRSSRCILYSAHLSWLSKDRILVASGTAFGEILVWSCTTTTNCSNTRSHIHHFFTGHEGSIFGVQISPDFFLDGHDSPRRILASCSDDRTIRLWDISDLPDHHDLSGGLDALGLIQDRETGFGANVESDATKSLAVAWGHTSRVWSVRFSAAEPEEGTLPIVPQLVSFGEDATSRLWQIGHSPNVSSSGPGKMSLTLDLNETAAFHSGKNIWSMAIARQPNGKLRVITGGADSAIVSHVWPRDTIEYVSPQPSKDAHRSCAFVSQHEFVSVTNSGQVLLGDFRSGQIDWATIAQLDDLRGYSTTASIPELGLVMFAGNSGKIYTWSQKGSDPQIVAVVDRKVAGLFATLLYTSDSDGITNPRIGLTVTKMGSDLAEFYILAPKGPTLDYDSRFDLKLPPSFVVTSALPVVDNVFPLLTVVVGSREGSIAIFHTQNPPSIQDAAGVIETELVYHVHTPEAVTSLFYVPEPSDSRHLITTGRDGKMATLAFPPTQPLHPVHSLPLPFGPNVEGLFIDRKTRNVMAYGFRGKQFVLYNTNTEQEIMAVECGGSHRIWAFMPSVEGDGGTFVWNQAATLKLFSTTEVSNTVVRGGGHGREIKAVSVRGGDRRLVATGAEDTTIRLFEFSGEKTGDDAKMSGFRCVRVLRKHVTGIQQLAWSACGRFLFSCGGCEEFFVWRVGRVPLVGMGVVCEAVCPTESELPDLRIMSFDFNQKSGVSAGKEAEFIISMVYSDSTLRTYRYTSPSCSSNPSQKPFQLLGTGTYLTSCLTQCASLITPDMLVTASTDGHVAFWPTTATAATNLYTTSSPPISPIETSPQDSSPLTHTYTHRTKIHQSSIKTLSSCRLPEADDIHLVLTGGDDNAIGFSLVRAASPSAPPTVSTLLIPRAHAAAVTASALMPISTREDGEGQSYLAVTASNDQRIKVWLVSVDEKKEGMDGVQVRKLGEGATCVADVSGMDLVGLESGVRGVMVVGVGMEVWGFDGLEGLAGGWSWDGSLR</sequence>
<keyword evidence="9" id="KW-1185">Reference proteome</keyword>
<dbReference type="InterPro" id="IPR001680">
    <property type="entry name" value="WD40_rpt"/>
</dbReference>
<organism evidence="8 9">
    <name type="scientific">Saccharata proteae CBS 121410</name>
    <dbReference type="NCBI Taxonomy" id="1314787"/>
    <lineage>
        <taxon>Eukaryota</taxon>
        <taxon>Fungi</taxon>
        <taxon>Dikarya</taxon>
        <taxon>Ascomycota</taxon>
        <taxon>Pezizomycotina</taxon>
        <taxon>Dothideomycetes</taxon>
        <taxon>Dothideomycetes incertae sedis</taxon>
        <taxon>Botryosphaeriales</taxon>
        <taxon>Saccharataceae</taxon>
        <taxon>Saccharata</taxon>
    </lineage>
</organism>
<keyword evidence="3 7" id="KW-0853">WD repeat</keyword>
<keyword evidence="4" id="KW-0819">tRNA processing</keyword>
<evidence type="ECO:0000256" key="3">
    <source>
        <dbReference type="ARBA" id="ARBA00022574"/>
    </source>
</evidence>
<dbReference type="InterPro" id="IPR036322">
    <property type="entry name" value="WD40_repeat_dom_sf"/>
</dbReference>
<dbReference type="OrthoDB" id="5594999at2759"/>
<dbReference type="SMART" id="SM00320">
    <property type="entry name" value="WD40"/>
    <property type="match status" value="6"/>
</dbReference>
<evidence type="ECO:0000256" key="7">
    <source>
        <dbReference type="PROSITE-ProRule" id="PRU00221"/>
    </source>
</evidence>
<accession>A0A9P4HR07</accession>
<dbReference type="PROSITE" id="PS00678">
    <property type="entry name" value="WD_REPEATS_1"/>
    <property type="match status" value="1"/>
</dbReference>
<dbReference type="PROSITE" id="PS50294">
    <property type="entry name" value="WD_REPEATS_REGION"/>
    <property type="match status" value="1"/>
</dbReference>
<evidence type="ECO:0000256" key="5">
    <source>
        <dbReference type="ARBA" id="ARBA00022737"/>
    </source>
</evidence>
<dbReference type="PROSITE" id="PS50082">
    <property type="entry name" value="WD_REPEATS_2"/>
    <property type="match status" value="1"/>
</dbReference>
<dbReference type="GO" id="GO:0005737">
    <property type="term" value="C:cytoplasm"/>
    <property type="evidence" value="ECO:0007669"/>
    <property type="project" value="UniProtKB-SubCell"/>
</dbReference>
<feature type="non-terminal residue" evidence="8">
    <location>
        <position position="1"/>
    </location>
</feature>
<name>A0A9P4HR07_9PEZI</name>
<evidence type="ECO:0000256" key="2">
    <source>
        <dbReference type="ARBA" id="ARBA00022490"/>
    </source>
</evidence>
<dbReference type="InterPro" id="IPR051973">
    <property type="entry name" value="tRNA_Anticodon_Mtase-Reg"/>
</dbReference>
<evidence type="ECO:0000256" key="1">
    <source>
        <dbReference type="ARBA" id="ARBA00004496"/>
    </source>
</evidence>